<dbReference type="Pfam" id="PF14196">
    <property type="entry name" value="ATC_hydrolase"/>
    <property type="match status" value="1"/>
</dbReference>
<evidence type="ECO:0000313" key="2">
    <source>
        <dbReference type="Proteomes" id="UP000245845"/>
    </source>
</evidence>
<keyword evidence="2" id="KW-1185">Reference proteome</keyword>
<dbReference type="GO" id="GO:0016787">
    <property type="term" value="F:hydrolase activity"/>
    <property type="evidence" value="ECO:0007669"/>
    <property type="project" value="UniProtKB-KW"/>
</dbReference>
<sequence>MSSTQPACKIEHHATLFGLLAKYAIKENGEKGKDAILKGMTRYGNERGARMAQNALKHGDDLTTMTSQAYGEWHPDYEGQMDAGQLCITPTLRTYVSRCAWCDAWKKHGLSEYGKYYCLNVDNAVYQGFRSDFICTQLSTPLSWGGERCEFDWGHPLTEAENQLLAKKKTELGTSCMKDFTYHTAHILYTISKMLEKELGDAGRNAVKCAVKEYVRIFGAEYLEVLDQVYEEHSMQEYL</sequence>
<dbReference type="OrthoDB" id="1858124at2"/>
<evidence type="ECO:0000313" key="1">
    <source>
        <dbReference type="EMBL" id="PWJ23662.1"/>
    </source>
</evidence>
<name>A0A2Y9CAI5_9FIRM</name>
<reference evidence="1 2" key="1">
    <citation type="submission" date="2018-05" db="EMBL/GenBank/DDBJ databases">
        <title>The Hungate 1000. A catalogue of reference genomes from the rumen microbiome.</title>
        <authorList>
            <person name="Kelly W."/>
        </authorList>
    </citation>
    <scope>NUCLEOTIDE SEQUENCE [LARGE SCALE GENOMIC DNA]</scope>
    <source>
        <strain evidence="1 2">NLAE-zl-C242</strain>
    </source>
</reference>
<comment type="caution">
    <text evidence="1">The sequence shown here is derived from an EMBL/GenBank/DDBJ whole genome shotgun (WGS) entry which is preliminary data.</text>
</comment>
<organism evidence="1 2">
    <name type="scientific">Faecalicatena orotica</name>
    <dbReference type="NCBI Taxonomy" id="1544"/>
    <lineage>
        <taxon>Bacteria</taxon>
        <taxon>Bacillati</taxon>
        <taxon>Bacillota</taxon>
        <taxon>Clostridia</taxon>
        <taxon>Lachnospirales</taxon>
        <taxon>Lachnospiraceae</taxon>
        <taxon>Faecalicatena</taxon>
    </lineage>
</organism>
<keyword evidence="1" id="KW-0378">Hydrolase</keyword>
<dbReference type="Proteomes" id="UP000245845">
    <property type="component" value="Unassembled WGS sequence"/>
</dbReference>
<proteinExistence type="predicted"/>
<dbReference type="RefSeq" id="WP_109732844.1">
    <property type="nucleotide sequence ID" value="NZ_BAAACK010000005.1"/>
</dbReference>
<protein>
    <submittedName>
        <fullName evidence="1">L-2-amino-thiazoline-4-carboxylic acid hydrolase-like protein</fullName>
    </submittedName>
</protein>
<accession>A0A2Y9CAI5</accession>
<dbReference type="EMBL" id="QGDL01000013">
    <property type="protein sequence ID" value="PWJ23662.1"/>
    <property type="molecule type" value="Genomic_DNA"/>
</dbReference>
<dbReference type="AlphaFoldDB" id="A0A2Y9CAI5"/>
<gene>
    <name evidence="1" type="ORF">A8806_11395</name>
</gene>
<dbReference type="InterPro" id="IPR026002">
    <property type="entry name" value="ATC_hydrolase-like"/>
</dbReference>